<keyword evidence="2" id="KW-1133">Transmembrane helix</keyword>
<evidence type="ECO:0000256" key="2">
    <source>
        <dbReference type="SAM" id="Phobius"/>
    </source>
</evidence>
<gene>
    <name evidence="3" type="ORF">LY90DRAFT_504239</name>
</gene>
<dbReference type="Proteomes" id="UP000193920">
    <property type="component" value="Unassembled WGS sequence"/>
</dbReference>
<dbReference type="AlphaFoldDB" id="A0A1Y2ECV4"/>
<sequence length="394" mass="46565">MQVILNRGENFTIPLTVDIYQTIYCNSFFTNQYFVWVCLLLLVNKGNWKRPVIIVLILHWLFRSMGDFITNHRDLLPRKFNQWPYSNEGWTIPFGVAGIFWYLSEIIGDWYPLLRTKAIVSNSKKIVMIYVICIFYNLVKVAQFFNNITFIPFKEVNGEPSDISYFQDFGTHAIRQWGIVILQLIVSFIYDLAVIRTFKTQIFNKIKNDMLKKNTFITNFKFISEYRIKFSMMATIVSFPFIFGFSFLCVSQMINRRKGEIPMESAEIIRQCVLNINYTLMYIDQILLRFFVDRNNRSKYQYINPSPLSAGHYRLKFNPSSNTSSQYETASNATKHHKYFELEKIISNSNSTSYSKSTLFNDSYSNTYSNNYSNSRYSEKTPMTKNNNYYYLNS</sequence>
<feature type="compositionally biased region" description="Polar residues" evidence="1">
    <location>
        <begin position="381"/>
        <end position="394"/>
    </location>
</feature>
<evidence type="ECO:0008006" key="5">
    <source>
        <dbReference type="Google" id="ProtNLM"/>
    </source>
</evidence>
<dbReference type="OrthoDB" id="10449451at2759"/>
<feature type="transmembrane region" description="Helical" evidence="2">
    <location>
        <begin position="174"/>
        <end position="195"/>
    </location>
</feature>
<comment type="caution">
    <text evidence="3">The sequence shown here is derived from an EMBL/GenBank/DDBJ whole genome shotgun (WGS) entry which is preliminary data.</text>
</comment>
<protein>
    <recommendedName>
        <fullName evidence="5">G-protein coupled receptors family 1 profile domain-containing protein</fullName>
    </recommendedName>
</protein>
<feature type="transmembrane region" description="Helical" evidence="2">
    <location>
        <begin position="90"/>
        <end position="114"/>
    </location>
</feature>
<feature type="transmembrane region" description="Helical" evidence="2">
    <location>
        <begin position="230"/>
        <end position="254"/>
    </location>
</feature>
<name>A0A1Y2ECV4_9FUNG</name>
<feature type="region of interest" description="Disordered" evidence="1">
    <location>
        <begin position="375"/>
        <end position="394"/>
    </location>
</feature>
<keyword evidence="2" id="KW-0812">Transmembrane</keyword>
<feature type="transmembrane region" description="Helical" evidence="2">
    <location>
        <begin position="20"/>
        <end position="43"/>
    </location>
</feature>
<evidence type="ECO:0000313" key="3">
    <source>
        <dbReference type="EMBL" id="ORY69392.1"/>
    </source>
</evidence>
<keyword evidence="4" id="KW-1185">Reference proteome</keyword>
<proteinExistence type="predicted"/>
<organism evidence="3 4">
    <name type="scientific">Neocallimastix californiae</name>
    <dbReference type="NCBI Taxonomy" id="1754190"/>
    <lineage>
        <taxon>Eukaryota</taxon>
        <taxon>Fungi</taxon>
        <taxon>Fungi incertae sedis</taxon>
        <taxon>Chytridiomycota</taxon>
        <taxon>Chytridiomycota incertae sedis</taxon>
        <taxon>Neocallimastigomycetes</taxon>
        <taxon>Neocallimastigales</taxon>
        <taxon>Neocallimastigaceae</taxon>
        <taxon>Neocallimastix</taxon>
    </lineage>
</organism>
<evidence type="ECO:0000256" key="1">
    <source>
        <dbReference type="SAM" id="MobiDB-lite"/>
    </source>
</evidence>
<evidence type="ECO:0000313" key="4">
    <source>
        <dbReference type="Proteomes" id="UP000193920"/>
    </source>
</evidence>
<reference evidence="3 4" key="1">
    <citation type="submission" date="2016-08" db="EMBL/GenBank/DDBJ databases">
        <title>A Parts List for Fungal Cellulosomes Revealed by Comparative Genomics.</title>
        <authorList>
            <consortium name="DOE Joint Genome Institute"/>
            <person name="Haitjema C.H."/>
            <person name="Gilmore S.P."/>
            <person name="Henske J.K."/>
            <person name="Solomon K.V."/>
            <person name="De Groot R."/>
            <person name="Kuo A."/>
            <person name="Mondo S.J."/>
            <person name="Salamov A.A."/>
            <person name="Labutti K."/>
            <person name="Zhao Z."/>
            <person name="Chiniquy J."/>
            <person name="Barry K."/>
            <person name="Brewer H.M."/>
            <person name="Purvine S.O."/>
            <person name="Wright A.T."/>
            <person name="Boxma B."/>
            <person name="Van Alen T."/>
            <person name="Hackstein J.H."/>
            <person name="Baker S.E."/>
            <person name="Grigoriev I.V."/>
            <person name="O'Malley M.A."/>
        </authorList>
    </citation>
    <scope>NUCLEOTIDE SEQUENCE [LARGE SCALE GENOMIC DNA]</scope>
    <source>
        <strain evidence="3 4">G1</strain>
    </source>
</reference>
<feature type="transmembrane region" description="Helical" evidence="2">
    <location>
        <begin position="126"/>
        <end position="145"/>
    </location>
</feature>
<dbReference type="EMBL" id="MCOG01000044">
    <property type="protein sequence ID" value="ORY69392.1"/>
    <property type="molecule type" value="Genomic_DNA"/>
</dbReference>
<feature type="transmembrane region" description="Helical" evidence="2">
    <location>
        <begin position="52"/>
        <end position="70"/>
    </location>
</feature>
<keyword evidence="2" id="KW-0472">Membrane</keyword>
<accession>A0A1Y2ECV4</accession>